<feature type="transmembrane region" description="Helical" evidence="17">
    <location>
        <begin position="180"/>
        <end position="200"/>
    </location>
</feature>
<dbReference type="GO" id="GO:1902093">
    <property type="term" value="P:positive regulation of flagellated sperm motility"/>
    <property type="evidence" value="ECO:0007669"/>
    <property type="project" value="TreeGrafter"/>
</dbReference>
<keyword evidence="9" id="KW-1015">Disulfide bond</keyword>
<keyword evidence="6" id="KW-0297">G-protein coupled receptor</keyword>
<reference evidence="20" key="1">
    <citation type="submission" date="2025-08" db="UniProtKB">
        <authorList>
            <consortium name="RefSeq"/>
        </authorList>
    </citation>
    <scope>IDENTIFICATION</scope>
    <source>
        <tissue evidence="20">Skeletal muscle</tissue>
    </source>
</reference>
<evidence type="ECO:0000256" key="9">
    <source>
        <dbReference type="ARBA" id="ARBA00023157"/>
    </source>
</evidence>
<feature type="region of interest" description="Disordered" evidence="16">
    <location>
        <begin position="289"/>
        <end position="326"/>
    </location>
</feature>
<keyword evidence="7 17" id="KW-0472">Membrane</keyword>
<dbReference type="RefSeq" id="XP_013919040.1">
    <property type="nucleotide sequence ID" value="XM_014063565.1"/>
</dbReference>
<feature type="transmembrane region" description="Helical" evidence="17">
    <location>
        <begin position="31"/>
        <end position="57"/>
    </location>
</feature>
<keyword evidence="3" id="KW-1003">Cell membrane</keyword>
<evidence type="ECO:0000256" key="17">
    <source>
        <dbReference type="SAM" id="Phobius"/>
    </source>
</evidence>
<dbReference type="GO" id="GO:0097225">
    <property type="term" value="C:sperm midpiece"/>
    <property type="evidence" value="ECO:0007669"/>
    <property type="project" value="TreeGrafter"/>
</dbReference>
<evidence type="ECO:0000256" key="14">
    <source>
        <dbReference type="ARBA" id="ARBA00031678"/>
    </source>
</evidence>
<dbReference type="GO" id="GO:0005886">
    <property type="term" value="C:plasma membrane"/>
    <property type="evidence" value="ECO:0007669"/>
    <property type="project" value="UniProtKB-SubCell"/>
</dbReference>
<dbReference type="PRINTS" id="PR00244">
    <property type="entry name" value="NEUROKININR"/>
</dbReference>
<evidence type="ECO:0000256" key="11">
    <source>
        <dbReference type="ARBA" id="ARBA00023180"/>
    </source>
</evidence>
<dbReference type="InterPro" id="IPR000046">
    <property type="entry name" value="NK1_rcpt"/>
</dbReference>
<dbReference type="GO" id="GO:0016496">
    <property type="term" value="F:substance P receptor activity"/>
    <property type="evidence" value="ECO:0007669"/>
    <property type="project" value="TreeGrafter"/>
</dbReference>
<keyword evidence="11" id="KW-0325">Glycoprotein</keyword>
<evidence type="ECO:0000256" key="5">
    <source>
        <dbReference type="ARBA" id="ARBA00022989"/>
    </source>
</evidence>
<dbReference type="InterPro" id="IPR001681">
    <property type="entry name" value="Neurokn_rcpt"/>
</dbReference>
<evidence type="ECO:0000313" key="20">
    <source>
        <dbReference type="RefSeq" id="XP_013919040.1"/>
    </source>
</evidence>
<evidence type="ECO:0000256" key="7">
    <source>
        <dbReference type="ARBA" id="ARBA00023136"/>
    </source>
</evidence>
<comment type="subcellular location">
    <subcellularLocation>
        <location evidence="1">Cell membrane</location>
        <topology evidence="1">Multi-pass membrane protein</topology>
    </subcellularLocation>
</comment>
<feature type="compositionally biased region" description="Polar residues" evidence="16">
    <location>
        <begin position="315"/>
        <end position="326"/>
    </location>
</feature>
<keyword evidence="8" id="KW-0564">Palmitate</keyword>
<sequence length="341" mass="38492">MEASTAAAVSANGSAANGSATNPFVQTGWQIALWSAAYALVVLVSVVGNLVVMWVVLAHRRMRTVTNYFLVNLAFAEAAMAAFNTLVNFTYAVHNDWYYGRAYCRFHNFFPVTAVLASIYSMTAIAADRYQVCITILAYVLPLIMIAYAYITVGITLWASAIPGDSSDRYHEQVSAKRKVVKMMITVVFTFAICWLPYHIFFLLQLFEDDMFLEKYIQQVYLAIMWLAMSSTMYNPIIYCCLNDRFRVGFKRAFQWCPFIHASEYEGLEMKSARYLQVQNSLYKTSRMETTVSSVTGNPEEEPEDGNKPRRPSLDLTSNGSSLSDTKTISESLSFYSNTLP</sequence>
<dbReference type="Gene3D" id="1.20.1070.10">
    <property type="entry name" value="Rhodopsin 7-helix transmembrane proteins"/>
    <property type="match status" value="2"/>
</dbReference>
<feature type="transmembrane region" description="Helical" evidence="17">
    <location>
        <begin position="69"/>
        <end position="91"/>
    </location>
</feature>
<evidence type="ECO:0000256" key="4">
    <source>
        <dbReference type="ARBA" id="ARBA00022692"/>
    </source>
</evidence>
<dbReference type="AlphaFoldDB" id="A0A6I9Y9P6"/>
<evidence type="ECO:0000256" key="1">
    <source>
        <dbReference type="ARBA" id="ARBA00004651"/>
    </source>
</evidence>
<feature type="domain" description="G-protein coupled receptors family 1 profile" evidence="18">
    <location>
        <begin position="48"/>
        <end position="100"/>
    </location>
</feature>
<gene>
    <name evidence="20" type="primary">LOC106546649</name>
</gene>
<evidence type="ECO:0000259" key="18">
    <source>
        <dbReference type="PROSITE" id="PS50262"/>
    </source>
</evidence>
<dbReference type="InterPro" id="IPR000276">
    <property type="entry name" value="GPCR_Rhodpsn"/>
</dbReference>
<evidence type="ECO:0000256" key="16">
    <source>
        <dbReference type="SAM" id="MobiDB-lite"/>
    </source>
</evidence>
<dbReference type="Proteomes" id="UP000504617">
    <property type="component" value="Unplaced"/>
</dbReference>
<protein>
    <recommendedName>
        <fullName evidence="2">Substance-P receptor</fullName>
    </recommendedName>
    <alternativeName>
        <fullName evidence="14">NK-1 receptor</fullName>
    </alternativeName>
    <alternativeName>
        <fullName evidence="15">Tachykinin receptor 1</fullName>
    </alternativeName>
</protein>
<dbReference type="InterPro" id="IPR017452">
    <property type="entry name" value="GPCR_Rhodpsn_7TM"/>
</dbReference>
<evidence type="ECO:0000256" key="2">
    <source>
        <dbReference type="ARBA" id="ARBA00013755"/>
    </source>
</evidence>
<evidence type="ECO:0000256" key="3">
    <source>
        <dbReference type="ARBA" id="ARBA00022475"/>
    </source>
</evidence>
<dbReference type="GeneID" id="106546649"/>
<keyword evidence="10" id="KW-0675">Receptor</keyword>
<dbReference type="OrthoDB" id="5981855at2759"/>
<keyword evidence="19" id="KW-1185">Reference proteome</keyword>
<dbReference type="Pfam" id="PF00001">
    <property type="entry name" value="7tm_1"/>
    <property type="match status" value="1"/>
</dbReference>
<feature type="transmembrane region" description="Helical" evidence="17">
    <location>
        <begin position="136"/>
        <end position="159"/>
    </location>
</feature>
<dbReference type="PROSITE" id="PS50262">
    <property type="entry name" value="G_PROTEIN_RECEP_F1_2"/>
    <property type="match status" value="2"/>
</dbReference>
<keyword evidence="5 17" id="KW-1133">Transmembrane helix</keyword>
<evidence type="ECO:0000256" key="8">
    <source>
        <dbReference type="ARBA" id="ARBA00023139"/>
    </source>
</evidence>
<accession>A0A6I9Y9P6</accession>
<feature type="domain" description="G-protein coupled receptors family 1 profile" evidence="18">
    <location>
        <begin position="104"/>
        <end position="239"/>
    </location>
</feature>
<evidence type="ECO:0000256" key="10">
    <source>
        <dbReference type="ARBA" id="ARBA00023170"/>
    </source>
</evidence>
<keyword evidence="12" id="KW-0807">Transducer</keyword>
<dbReference type="PRINTS" id="PR01024">
    <property type="entry name" value="NEUROKININ1R"/>
</dbReference>
<evidence type="ECO:0000256" key="13">
    <source>
        <dbReference type="ARBA" id="ARBA00023288"/>
    </source>
</evidence>
<evidence type="ECO:0000256" key="12">
    <source>
        <dbReference type="ARBA" id="ARBA00023224"/>
    </source>
</evidence>
<name>A0A6I9Y9P6_9SAUR</name>
<dbReference type="SUPFAM" id="SSF81321">
    <property type="entry name" value="Family A G protein-coupled receptor-like"/>
    <property type="match status" value="1"/>
</dbReference>
<keyword evidence="4 17" id="KW-0812">Transmembrane</keyword>
<proteinExistence type="predicted"/>
<evidence type="ECO:0000313" key="19">
    <source>
        <dbReference type="Proteomes" id="UP000504617"/>
    </source>
</evidence>
<dbReference type="PANTHER" id="PTHR46925:SF4">
    <property type="entry name" value="SUBSTANCE-P RECEPTOR"/>
    <property type="match status" value="1"/>
</dbReference>
<organism evidence="19 20">
    <name type="scientific">Thamnophis sirtalis</name>
    <dbReference type="NCBI Taxonomy" id="35019"/>
    <lineage>
        <taxon>Eukaryota</taxon>
        <taxon>Metazoa</taxon>
        <taxon>Chordata</taxon>
        <taxon>Craniata</taxon>
        <taxon>Vertebrata</taxon>
        <taxon>Euteleostomi</taxon>
        <taxon>Lepidosauria</taxon>
        <taxon>Squamata</taxon>
        <taxon>Bifurcata</taxon>
        <taxon>Unidentata</taxon>
        <taxon>Episquamata</taxon>
        <taxon>Toxicofera</taxon>
        <taxon>Serpentes</taxon>
        <taxon>Colubroidea</taxon>
        <taxon>Colubridae</taxon>
        <taxon>Natricinae</taxon>
        <taxon>Thamnophis</taxon>
    </lineage>
</organism>
<evidence type="ECO:0000256" key="15">
    <source>
        <dbReference type="ARBA" id="ARBA00031714"/>
    </source>
</evidence>
<keyword evidence="13" id="KW-0449">Lipoprotein</keyword>
<dbReference type="PANTHER" id="PTHR46925">
    <property type="entry name" value="G-PROTEIN COUPLED RECEPTOR TKR-1-RELATED"/>
    <property type="match status" value="1"/>
</dbReference>
<evidence type="ECO:0000256" key="6">
    <source>
        <dbReference type="ARBA" id="ARBA00023040"/>
    </source>
</evidence>
<dbReference type="PRINTS" id="PR00237">
    <property type="entry name" value="GPCRRHODOPSN"/>
</dbReference>
<feature type="transmembrane region" description="Helical" evidence="17">
    <location>
        <begin position="220"/>
        <end position="242"/>
    </location>
</feature>